<evidence type="ECO:0000256" key="1">
    <source>
        <dbReference type="SAM" id="MobiDB-lite"/>
    </source>
</evidence>
<feature type="region of interest" description="Disordered" evidence="1">
    <location>
        <begin position="434"/>
        <end position="460"/>
    </location>
</feature>
<organism evidence="3 4">
    <name type="scientific">Bathymodiolus thermophilus thioautotrophic gill symbiont</name>
    <dbReference type="NCBI Taxonomy" id="2360"/>
    <lineage>
        <taxon>Bacteria</taxon>
        <taxon>Pseudomonadati</taxon>
        <taxon>Pseudomonadota</taxon>
        <taxon>Gammaproteobacteria</taxon>
        <taxon>sulfur-oxidizing symbionts</taxon>
    </lineage>
</organism>
<proteinExistence type="predicted"/>
<accession>A0A3G3IL75</accession>
<evidence type="ECO:0000313" key="3">
    <source>
        <dbReference type="EMBL" id="AYQ56586.1"/>
    </source>
</evidence>
<keyword evidence="2" id="KW-0732">Signal</keyword>
<dbReference type="Proteomes" id="UP000278334">
    <property type="component" value="Chromosome"/>
</dbReference>
<sequence length="494" mass="53736" precursor="true">MNMLKRFILTTLCLLFTLQAFASVPKITKIERVGKKLAIATFDQPVKLDSVFAFTLISVRLYSGDTYYMGSAEKSASLNTVYINQVNGYARQMQIRFADTNIEFTSLDAADASGKTSLTIRLSVRIKNAAGESNVVDKKATEHIGNLFLCWENCIPMIEQFTVTQGGNTDKGRLITKNSGIVTIRAVANARTYQWDGSDFSAIDGNDKATFSFDPSTANLGTHTIQLTTMFDGHSITRVLALKLVDDYPDHWTDANNNGIPDSKETDYQNNQLLAGIDKKITSPAGTRILLGAMGTDSGYLTPEQMKQYRANNQLSDNTSDTQTTGDIYDYVIEGLNATGDSTQVIIQLTTAIPAEAELRQYSPTHGWQKFVINDNNIQSKTSTTCTDDSPWQTGLTTGATCLKLTIKDGGENDTDNNQANGVITSTISIATPTVVNDDNDGGSDDSSGSSGSSGGGGGCTYNPNAPARFDIGFILLIALSTYYLIRRKRRFTH</sequence>
<evidence type="ECO:0000256" key="2">
    <source>
        <dbReference type="SAM" id="SignalP"/>
    </source>
</evidence>
<dbReference type="RefSeq" id="WP_122951384.1">
    <property type="nucleotide sequence ID" value="NZ_CP024634.1"/>
</dbReference>
<name>A0A3G3IL75_9GAMM</name>
<dbReference type="KEGG" id="bthg:MS2017_0864"/>
<dbReference type="AlphaFoldDB" id="A0A3G3IL75"/>
<evidence type="ECO:0000313" key="4">
    <source>
        <dbReference type="Proteomes" id="UP000278334"/>
    </source>
</evidence>
<protein>
    <submittedName>
        <fullName evidence="3">Uncharacterized protein</fullName>
    </submittedName>
</protein>
<gene>
    <name evidence="3" type="ORF">MS2017_0864</name>
</gene>
<dbReference type="NCBIfam" id="NF033191">
    <property type="entry name" value="JDVT-CTERM"/>
    <property type="match status" value="1"/>
</dbReference>
<reference evidence="3 4" key="1">
    <citation type="submission" date="2017-11" db="EMBL/GenBank/DDBJ databases">
        <title>Genome sequence of the bacterial symbiont EPR9N from a vent mussel Bathymodiolus thermophilus.</title>
        <authorList>
            <person name="Won Y.-J."/>
        </authorList>
    </citation>
    <scope>NUCLEOTIDE SEQUENCE [LARGE SCALE GENOMIC DNA]</scope>
    <source>
        <strain evidence="3 4">EPR9N</strain>
    </source>
</reference>
<feature type="chain" id="PRO_5018281986" evidence="2">
    <location>
        <begin position="23"/>
        <end position="494"/>
    </location>
</feature>
<feature type="signal peptide" evidence="2">
    <location>
        <begin position="1"/>
        <end position="22"/>
    </location>
</feature>
<dbReference type="EMBL" id="CP024634">
    <property type="protein sequence ID" value="AYQ56586.1"/>
    <property type="molecule type" value="Genomic_DNA"/>
</dbReference>